<dbReference type="InterPro" id="IPR053877">
    <property type="entry name" value="RskA_N"/>
</dbReference>
<protein>
    <recommendedName>
        <fullName evidence="10">Regulator of SigK</fullName>
    </recommendedName>
    <alternativeName>
        <fullName evidence="9">Sigma-K anti-sigma factor RskA</fullName>
    </alternativeName>
</protein>
<proteinExistence type="predicted"/>
<evidence type="ECO:0000256" key="2">
    <source>
        <dbReference type="ARBA" id="ARBA00004236"/>
    </source>
</evidence>
<evidence type="ECO:0000256" key="1">
    <source>
        <dbReference type="ARBA" id="ARBA00004167"/>
    </source>
</evidence>
<evidence type="ECO:0000256" key="10">
    <source>
        <dbReference type="ARBA" id="ARBA00030803"/>
    </source>
</evidence>
<organism evidence="16 17">
    <name type="scientific">Kribbella sandramycini</name>
    <dbReference type="NCBI Taxonomy" id="60450"/>
    <lineage>
        <taxon>Bacteria</taxon>
        <taxon>Bacillati</taxon>
        <taxon>Actinomycetota</taxon>
        <taxon>Actinomycetes</taxon>
        <taxon>Propionibacteriales</taxon>
        <taxon>Kribbellaceae</taxon>
        <taxon>Kribbella</taxon>
    </lineage>
</organism>
<keyword evidence="8" id="KW-0804">Transcription</keyword>
<comment type="caution">
    <text evidence="16">The sequence shown here is derived from an EMBL/GenBank/DDBJ whole genome shotgun (WGS) entry which is preliminary data.</text>
</comment>
<feature type="domain" description="Anti-sigma-K factor RskA N-terminal" evidence="14">
    <location>
        <begin position="7"/>
        <end position="46"/>
    </location>
</feature>
<name>A0A7Y4L9N9_9ACTN</name>
<dbReference type="EMBL" id="JACHKF010000001">
    <property type="protein sequence ID" value="MBB6567244.1"/>
    <property type="molecule type" value="Genomic_DNA"/>
</dbReference>
<dbReference type="Gene3D" id="1.10.10.1320">
    <property type="entry name" value="Anti-sigma factor, zinc-finger domain"/>
    <property type="match status" value="1"/>
</dbReference>
<evidence type="ECO:0000256" key="9">
    <source>
        <dbReference type="ARBA" id="ARBA00029829"/>
    </source>
</evidence>
<gene>
    <name evidence="15" type="ORF">HNR71_002881</name>
    <name evidence="16" type="ORF">HPO96_36605</name>
</gene>
<dbReference type="EMBL" id="JABJRC010000016">
    <property type="protein sequence ID" value="NOL45781.1"/>
    <property type="molecule type" value="Genomic_DNA"/>
</dbReference>
<keyword evidence="4 12" id="KW-0812">Transmembrane</keyword>
<dbReference type="InterPro" id="IPR041916">
    <property type="entry name" value="Anti_sigma_zinc_sf"/>
</dbReference>
<evidence type="ECO:0000259" key="13">
    <source>
        <dbReference type="Pfam" id="PF10099"/>
    </source>
</evidence>
<evidence type="ECO:0000256" key="6">
    <source>
        <dbReference type="ARBA" id="ARBA00023015"/>
    </source>
</evidence>
<dbReference type="Pfam" id="PF22618">
    <property type="entry name" value="RskA_N"/>
    <property type="match status" value="1"/>
</dbReference>
<dbReference type="RefSeq" id="WP_171679077.1">
    <property type="nucleotide sequence ID" value="NZ_BAAAGT010000023.1"/>
</dbReference>
<evidence type="ECO:0000313" key="18">
    <source>
        <dbReference type="Proteomes" id="UP000553957"/>
    </source>
</evidence>
<reference evidence="15 18" key="2">
    <citation type="submission" date="2020-08" db="EMBL/GenBank/DDBJ databases">
        <title>Sequencing the genomes of 1000 actinobacteria strains.</title>
        <authorList>
            <person name="Klenk H.-P."/>
        </authorList>
    </citation>
    <scope>NUCLEOTIDE SEQUENCE [LARGE SCALE GENOMIC DNA]</scope>
    <source>
        <strain evidence="15 18">DSM 15626</strain>
    </source>
</reference>
<evidence type="ECO:0000256" key="11">
    <source>
        <dbReference type="SAM" id="MobiDB-lite"/>
    </source>
</evidence>
<sequence length="236" mass="24591">MTEPDVHTLAGPYALDALPDDERARFEAHLAACQFCTTEVAELREAAVKLATQVAAPPPPRLKADVLNAIESVRQLPPQVGGGALRQRYSRRSVFALAAAALVIAGAGGVAVDQYRDKQAVLQTNEQMAAVLSQPDAKTSHGKVDGGGQATVVMSARADAVVVVLRDLHRPPNGKVWQLWLMDASQRAVSIGLTSGDLTKVVQGNVVGNTTFGITAEPNGGSPGPTSAPVAAVEMT</sequence>
<dbReference type="InterPro" id="IPR018764">
    <property type="entry name" value="RskA_C"/>
</dbReference>
<feature type="region of interest" description="Disordered" evidence="11">
    <location>
        <begin position="215"/>
        <end position="236"/>
    </location>
</feature>
<keyword evidence="6" id="KW-0805">Transcription regulation</keyword>
<keyword evidence="7 12" id="KW-0472">Membrane</keyword>
<dbReference type="Pfam" id="PF10099">
    <property type="entry name" value="RskA_C"/>
    <property type="match status" value="1"/>
</dbReference>
<evidence type="ECO:0000256" key="3">
    <source>
        <dbReference type="ARBA" id="ARBA00022475"/>
    </source>
</evidence>
<dbReference type="GO" id="GO:0016989">
    <property type="term" value="F:sigma factor antagonist activity"/>
    <property type="evidence" value="ECO:0007669"/>
    <property type="project" value="TreeGrafter"/>
</dbReference>
<evidence type="ECO:0000256" key="12">
    <source>
        <dbReference type="SAM" id="Phobius"/>
    </source>
</evidence>
<feature type="domain" description="Anti-sigma K factor RskA C-terminal" evidence="13">
    <location>
        <begin position="96"/>
        <end position="230"/>
    </location>
</feature>
<dbReference type="InterPro" id="IPR051474">
    <property type="entry name" value="Anti-sigma-K/W_factor"/>
</dbReference>
<evidence type="ECO:0000256" key="8">
    <source>
        <dbReference type="ARBA" id="ARBA00023163"/>
    </source>
</evidence>
<comment type="subcellular location">
    <subcellularLocation>
        <location evidence="2">Cell membrane</location>
    </subcellularLocation>
    <subcellularLocation>
        <location evidence="1">Membrane</location>
        <topology evidence="1">Single-pass membrane protein</topology>
    </subcellularLocation>
</comment>
<keyword evidence="3" id="KW-1003">Cell membrane</keyword>
<evidence type="ECO:0000313" key="17">
    <source>
        <dbReference type="Proteomes" id="UP000534306"/>
    </source>
</evidence>
<evidence type="ECO:0000256" key="5">
    <source>
        <dbReference type="ARBA" id="ARBA00022989"/>
    </source>
</evidence>
<evidence type="ECO:0000313" key="16">
    <source>
        <dbReference type="EMBL" id="NOL45781.1"/>
    </source>
</evidence>
<feature type="transmembrane region" description="Helical" evidence="12">
    <location>
        <begin position="94"/>
        <end position="112"/>
    </location>
</feature>
<keyword evidence="17" id="KW-1185">Reference proteome</keyword>
<dbReference type="PANTHER" id="PTHR37461">
    <property type="entry name" value="ANTI-SIGMA-K FACTOR RSKA"/>
    <property type="match status" value="1"/>
</dbReference>
<dbReference type="Proteomes" id="UP000553957">
    <property type="component" value="Unassembled WGS sequence"/>
</dbReference>
<accession>A0A7Y4L9N9</accession>
<dbReference type="PANTHER" id="PTHR37461:SF1">
    <property type="entry name" value="ANTI-SIGMA-K FACTOR RSKA"/>
    <property type="match status" value="1"/>
</dbReference>
<evidence type="ECO:0000256" key="4">
    <source>
        <dbReference type="ARBA" id="ARBA00022692"/>
    </source>
</evidence>
<keyword evidence="5 12" id="KW-1133">Transmembrane helix</keyword>
<evidence type="ECO:0000256" key="7">
    <source>
        <dbReference type="ARBA" id="ARBA00023136"/>
    </source>
</evidence>
<dbReference type="Proteomes" id="UP000534306">
    <property type="component" value="Unassembled WGS sequence"/>
</dbReference>
<dbReference type="GO" id="GO:0005886">
    <property type="term" value="C:plasma membrane"/>
    <property type="evidence" value="ECO:0007669"/>
    <property type="project" value="UniProtKB-SubCell"/>
</dbReference>
<dbReference type="AlphaFoldDB" id="A0A7Y4L9N9"/>
<dbReference type="GO" id="GO:0006417">
    <property type="term" value="P:regulation of translation"/>
    <property type="evidence" value="ECO:0007669"/>
    <property type="project" value="TreeGrafter"/>
</dbReference>
<evidence type="ECO:0000259" key="14">
    <source>
        <dbReference type="Pfam" id="PF22618"/>
    </source>
</evidence>
<evidence type="ECO:0000313" key="15">
    <source>
        <dbReference type="EMBL" id="MBB6567244.1"/>
    </source>
</evidence>
<reference evidence="16 17" key="1">
    <citation type="submission" date="2020-05" db="EMBL/GenBank/DDBJ databases">
        <title>Genome sequence of Kribbella sandramycini ATCC 39419.</title>
        <authorList>
            <person name="Maclea K.S."/>
            <person name="Fair J.L."/>
        </authorList>
    </citation>
    <scope>NUCLEOTIDE SEQUENCE [LARGE SCALE GENOMIC DNA]</scope>
    <source>
        <strain evidence="16 17">ATCC 39419</strain>
    </source>
</reference>